<keyword evidence="4 7" id="KW-0812">Transmembrane</keyword>
<feature type="transmembrane region" description="Helical" evidence="7">
    <location>
        <begin position="370"/>
        <end position="388"/>
    </location>
</feature>
<evidence type="ECO:0000313" key="9">
    <source>
        <dbReference type="Proteomes" id="UP000309389"/>
    </source>
</evidence>
<evidence type="ECO:0000256" key="2">
    <source>
        <dbReference type="ARBA" id="ARBA00007430"/>
    </source>
</evidence>
<dbReference type="Proteomes" id="UP000309389">
    <property type="component" value="Unassembled WGS sequence"/>
</dbReference>
<feature type="transmembrane region" description="Helical" evidence="7">
    <location>
        <begin position="424"/>
        <end position="445"/>
    </location>
</feature>
<feature type="transmembrane region" description="Helical" evidence="7">
    <location>
        <begin position="326"/>
        <end position="349"/>
    </location>
</feature>
<evidence type="ECO:0000256" key="1">
    <source>
        <dbReference type="ARBA" id="ARBA00004651"/>
    </source>
</evidence>
<dbReference type="PANTHER" id="PTHR30250">
    <property type="entry name" value="PST FAMILY PREDICTED COLANIC ACID TRANSPORTER"/>
    <property type="match status" value="1"/>
</dbReference>
<feature type="transmembrane region" description="Helical" evidence="7">
    <location>
        <begin position="182"/>
        <end position="203"/>
    </location>
</feature>
<dbReference type="EMBL" id="SSHH01000001">
    <property type="protein sequence ID" value="TIX51238.1"/>
    <property type="molecule type" value="Genomic_DNA"/>
</dbReference>
<dbReference type="CDD" id="cd13127">
    <property type="entry name" value="MATE_tuaB_like"/>
    <property type="match status" value="1"/>
</dbReference>
<evidence type="ECO:0000256" key="4">
    <source>
        <dbReference type="ARBA" id="ARBA00022692"/>
    </source>
</evidence>
<feature type="transmembrane region" description="Helical" evidence="7">
    <location>
        <begin position="94"/>
        <end position="113"/>
    </location>
</feature>
<comment type="similarity">
    <text evidence="2">Belongs to the polysaccharide synthase family.</text>
</comment>
<keyword evidence="5 7" id="KW-1133">Transmembrane helix</keyword>
<name>A0A4T3F2A6_9SPHN</name>
<evidence type="ECO:0000256" key="5">
    <source>
        <dbReference type="ARBA" id="ARBA00022989"/>
    </source>
</evidence>
<organism evidence="8 9">
    <name type="scientific">Alteraurantiacibacter aquimixticola</name>
    <dbReference type="NCBI Taxonomy" id="2489173"/>
    <lineage>
        <taxon>Bacteria</taxon>
        <taxon>Pseudomonadati</taxon>
        <taxon>Pseudomonadota</taxon>
        <taxon>Alphaproteobacteria</taxon>
        <taxon>Sphingomonadales</taxon>
        <taxon>Erythrobacteraceae</taxon>
        <taxon>Alteraurantiacibacter</taxon>
    </lineage>
</organism>
<evidence type="ECO:0000256" key="3">
    <source>
        <dbReference type="ARBA" id="ARBA00022475"/>
    </source>
</evidence>
<proteinExistence type="inferred from homology"/>
<comment type="caution">
    <text evidence="8">The sequence shown here is derived from an EMBL/GenBank/DDBJ whole genome shotgun (WGS) entry which is preliminary data.</text>
</comment>
<feature type="transmembrane region" description="Helical" evidence="7">
    <location>
        <begin position="51"/>
        <end position="73"/>
    </location>
</feature>
<dbReference type="InterPro" id="IPR050833">
    <property type="entry name" value="Poly_Biosynth_Transport"/>
</dbReference>
<feature type="transmembrane region" description="Helical" evidence="7">
    <location>
        <begin position="457"/>
        <end position="478"/>
    </location>
</feature>
<keyword evidence="3" id="KW-1003">Cell membrane</keyword>
<dbReference type="PANTHER" id="PTHR30250:SF10">
    <property type="entry name" value="LIPOPOLYSACCHARIDE BIOSYNTHESIS PROTEIN WZXC"/>
    <property type="match status" value="1"/>
</dbReference>
<comment type="subcellular location">
    <subcellularLocation>
        <location evidence="1">Cell membrane</location>
        <topology evidence="1">Multi-pass membrane protein</topology>
    </subcellularLocation>
</comment>
<feature type="transmembrane region" description="Helical" evidence="7">
    <location>
        <begin position="159"/>
        <end position="176"/>
    </location>
</feature>
<gene>
    <name evidence="8" type="ORF">E5222_01845</name>
</gene>
<dbReference type="OrthoDB" id="7605542at2"/>
<reference evidence="8 9" key="1">
    <citation type="submission" date="2019-04" db="EMBL/GenBank/DDBJ databases">
        <title>Altererythrobacter aquimixticola sp. nov., isolated from sediment of junction between the ocean and a freshwater spring.</title>
        <authorList>
            <person name="Yoon J.-H."/>
        </authorList>
    </citation>
    <scope>NUCLEOTIDE SEQUENCE [LARGE SCALE GENOMIC DNA]</scope>
    <source>
        <strain evidence="8 9">SSKS-13</strain>
    </source>
</reference>
<evidence type="ECO:0000256" key="6">
    <source>
        <dbReference type="ARBA" id="ARBA00023136"/>
    </source>
</evidence>
<feature type="transmembrane region" description="Helical" evidence="7">
    <location>
        <begin position="21"/>
        <end position="45"/>
    </location>
</feature>
<dbReference type="AlphaFoldDB" id="A0A4T3F2A6"/>
<evidence type="ECO:0000313" key="8">
    <source>
        <dbReference type="EMBL" id="TIX51238.1"/>
    </source>
</evidence>
<keyword evidence="6 7" id="KW-0472">Membrane</keyword>
<sequence length="507" mass="55195">MPSGSRPDEMTQIRSRLARGSMLLMASRVIINVLAFASTIMLARLLTPEDFGLVAIATTILAIAMAVTQLSLAESIIQLDDPTPDHLNTAWTMGVIRAAIIASLFAIAAYPTAQFFEDTRLANIMFALGAGMMINGFANPRRALFQRDLVFKQEFLIEVSAKLAMVATSISIAWIFRSYWALIGGLLASYVMTVGIGYVLMPYRPHFTLSRFRELWSFSFWLTLSQAMNTINWRFDQLLIGKFIGRASLGAYTVGDNLAQMPTREMTTPLTKTLFPGFASLGKDKGRVGAGYARAQAIVTTLVLPVGVGVALIADPAVRLGMGEKWAASIFVIQALASVFALQTIGSLAHPLALSQGRTKLIFKRDCQYFALRLPAIVGGLYFGGLTGVVIGRVFVGLMGIGFNVAIVRRLVDIPIRRQLQANLRPVLSAIIMVAAVLLARGMWTHGTETSDLVLDLALSIPLGATAYMGSLIILWAISGYPDGPEREAMSVLAAYRDKFFARKELN</sequence>
<feature type="transmembrane region" description="Helical" evidence="7">
    <location>
        <begin position="119"/>
        <end position="138"/>
    </location>
</feature>
<accession>A0A4T3F2A6</accession>
<feature type="transmembrane region" description="Helical" evidence="7">
    <location>
        <begin position="295"/>
        <end position="314"/>
    </location>
</feature>
<feature type="transmembrane region" description="Helical" evidence="7">
    <location>
        <begin position="394"/>
        <end position="412"/>
    </location>
</feature>
<protein>
    <submittedName>
        <fullName evidence="8">Lipopolysaccharide biosynthesis protein</fullName>
    </submittedName>
</protein>
<evidence type="ECO:0000256" key="7">
    <source>
        <dbReference type="SAM" id="Phobius"/>
    </source>
</evidence>
<keyword evidence="9" id="KW-1185">Reference proteome</keyword>
<dbReference type="Pfam" id="PF13440">
    <property type="entry name" value="Polysacc_synt_3"/>
    <property type="match status" value="1"/>
</dbReference>
<dbReference type="GO" id="GO:0005886">
    <property type="term" value="C:plasma membrane"/>
    <property type="evidence" value="ECO:0007669"/>
    <property type="project" value="UniProtKB-SubCell"/>
</dbReference>